<dbReference type="EMBL" id="AP019377">
    <property type="protein sequence ID" value="BBH93249.1"/>
    <property type="molecule type" value="Genomic_DNA"/>
</dbReference>
<keyword evidence="1" id="KW-0812">Transmembrane</keyword>
<proteinExistence type="predicted"/>
<feature type="domain" description="GerMN" evidence="2">
    <location>
        <begin position="94"/>
        <end position="197"/>
    </location>
</feature>
<evidence type="ECO:0000259" key="2">
    <source>
        <dbReference type="Pfam" id="PF10646"/>
    </source>
</evidence>
<keyword evidence="1" id="KW-0472">Membrane</keyword>
<gene>
    <name evidence="3" type="ORF">KTA_14480</name>
</gene>
<evidence type="ECO:0000313" key="3">
    <source>
        <dbReference type="EMBL" id="BBH93249.1"/>
    </source>
</evidence>
<name>A0A455T1L7_9CHLR</name>
<dbReference type="AlphaFoldDB" id="A0A455T1L7"/>
<evidence type="ECO:0000256" key="1">
    <source>
        <dbReference type="SAM" id="Phobius"/>
    </source>
</evidence>
<protein>
    <recommendedName>
        <fullName evidence="2">GerMN domain-containing protein</fullName>
    </recommendedName>
</protein>
<reference evidence="3" key="1">
    <citation type="submission" date="2018-12" db="EMBL/GenBank/DDBJ databases">
        <title>Novel natural products biosynthetic potential of the class Ktedonobacteria.</title>
        <authorList>
            <person name="Zheng Y."/>
            <person name="Saitou A."/>
            <person name="Wang C.M."/>
            <person name="Toyoda A."/>
            <person name="Minakuchi Y."/>
            <person name="Sekiguchi Y."/>
            <person name="Ueda K."/>
            <person name="Takano H."/>
            <person name="Sakai Y."/>
            <person name="Yokota A."/>
            <person name="Yabe S."/>
        </authorList>
    </citation>
    <scope>NUCLEOTIDE SEQUENCE</scope>
    <source>
        <strain evidence="3">A3-2</strain>
    </source>
</reference>
<sequence length="215" mass="22304">MSSNTHQNERPALPGLFISILGAFSLALAGWLLPGSGASLAQSQVNAAPMVQGQEAGASSAAGYPITVFFSRYPVSVETNPAAVYPVQRISPTLAVGTFALQMLIAGPTPSERSAGLFSELNTLLSGPSNCAAPLPVGGPDFTLTLNQRGDRPEPGTATVRFCRQLTSPGSGADARVQAEITATLTQFSSIRRVVILTRAGHCFGDESGLDRCLS</sequence>
<accession>A0A455T1L7</accession>
<keyword evidence="1" id="KW-1133">Transmembrane helix</keyword>
<dbReference type="InterPro" id="IPR019606">
    <property type="entry name" value="GerMN"/>
</dbReference>
<feature type="transmembrane region" description="Helical" evidence="1">
    <location>
        <begin position="12"/>
        <end position="33"/>
    </location>
</feature>
<dbReference type="Pfam" id="PF10646">
    <property type="entry name" value="Germane"/>
    <property type="match status" value="1"/>
</dbReference>
<organism evidence="3">
    <name type="scientific">Thermogemmatispora argillosa</name>
    <dbReference type="NCBI Taxonomy" id="2045280"/>
    <lineage>
        <taxon>Bacteria</taxon>
        <taxon>Bacillati</taxon>
        <taxon>Chloroflexota</taxon>
        <taxon>Ktedonobacteria</taxon>
        <taxon>Thermogemmatisporales</taxon>
        <taxon>Thermogemmatisporaceae</taxon>
        <taxon>Thermogemmatispora</taxon>
    </lineage>
</organism>